<dbReference type="KEGG" id="gsb:GSUB_06760"/>
<keyword evidence="9" id="KW-0966">Cell projection</keyword>
<keyword evidence="9" id="KW-0969">Cilium</keyword>
<evidence type="ECO:0000313" key="10">
    <source>
        <dbReference type="Proteomes" id="UP000035036"/>
    </source>
</evidence>
<organism evidence="9 10">
    <name type="scientific">Geoalkalibacter subterraneus</name>
    <dbReference type="NCBI Taxonomy" id="483547"/>
    <lineage>
        <taxon>Bacteria</taxon>
        <taxon>Pseudomonadati</taxon>
        <taxon>Thermodesulfobacteriota</taxon>
        <taxon>Desulfuromonadia</taxon>
        <taxon>Desulfuromonadales</taxon>
        <taxon>Geoalkalibacteraceae</taxon>
        <taxon>Geoalkalibacter</taxon>
    </lineage>
</organism>
<dbReference type="OrthoDB" id="4045at2"/>
<dbReference type="PANTHER" id="PTHR30625:SF11">
    <property type="entry name" value="MOTA_TOLQ_EXBB PROTON CHANNEL DOMAIN-CONTAINING PROTEIN"/>
    <property type="match status" value="1"/>
</dbReference>
<keyword evidence="6" id="KW-0813">Transport</keyword>
<dbReference type="STRING" id="483547.GSUB_06760"/>
<dbReference type="Pfam" id="PF01618">
    <property type="entry name" value="MotA_ExbB"/>
    <property type="match status" value="1"/>
</dbReference>
<gene>
    <name evidence="9" type="ORF">GSUB_06760</name>
</gene>
<evidence type="ECO:0000256" key="6">
    <source>
        <dbReference type="RuleBase" id="RU004057"/>
    </source>
</evidence>
<accession>A0A0B5FRV2</accession>
<evidence type="ECO:0000259" key="8">
    <source>
        <dbReference type="Pfam" id="PF01618"/>
    </source>
</evidence>
<feature type="transmembrane region" description="Helical" evidence="7">
    <location>
        <begin position="12"/>
        <end position="34"/>
    </location>
</feature>
<keyword evidence="10" id="KW-1185">Reference proteome</keyword>
<feature type="transmembrane region" description="Helical" evidence="7">
    <location>
        <begin position="150"/>
        <end position="171"/>
    </location>
</feature>
<evidence type="ECO:0000313" key="9">
    <source>
        <dbReference type="EMBL" id="AJF06311.1"/>
    </source>
</evidence>
<protein>
    <submittedName>
        <fullName evidence="9">Flagellar motor protein MotA</fullName>
    </submittedName>
</protein>
<feature type="domain" description="MotA/TolQ/ExbB proton channel" evidence="8">
    <location>
        <begin position="66"/>
        <end position="187"/>
    </location>
</feature>
<evidence type="ECO:0000256" key="3">
    <source>
        <dbReference type="ARBA" id="ARBA00022692"/>
    </source>
</evidence>
<comment type="similarity">
    <text evidence="6">Belongs to the exbB/tolQ family.</text>
</comment>
<keyword evidence="2" id="KW-1003">Cell membrane</keyword>
<keyword evidence="4 7" id="KW-1133">Transmembrane helix</keyword>
<keyword evidence="5 7" id="KW-0472">Membrane</keyword>
<evidence type="ECO:0000256" key="1">
    <source>
        <dbReference type="ARBA" id="ARBA00004651"/>
    </source>
</evidence>
<evidence type="ECO:0000256" key="5">
    <source>
        <dbReference type="ARBA" id="ARBA00023136"/>
    </source>
</evidence>
<keyword evidence="3 7" id="KW-0812">Transmembrane</keyword>
<sequence>MLELINKGGPFMWPIGVCSVLALAIFLERVFVYFRIRRGSQGLFHEVESLAGKGRHDEAIIVCQRADTPLARIFIAALRVAGRPREQIKTLVEEAGNRESAPLSRYLGLMATIANISPLLGLLGTVWGMIEAFNVIALQGVGTPATLGGGISQALITTAAGLTVAIPTILGHRYLTSRADRITLEMEEYSLHLVDVLGS</sequence>
<comment type="subcellular location">
    <subcellularLocation>
        <location evidence="1">Cell membrane</location>
        <topology evidence="1">Multi-pass membrane protein</topology>
    </subcellularLocation>
    <subcellularLocation>
        <location evidence="6">Membrane</location>
        <topology evidence="6">Multi-pass membrane protein</topology>
    </subcellularLocation>
</comment>
<dbReference type="HOGENOM" id="CLU_053325_4_5_7"/>
<dbReference type="InterPro" id="IPR050790">
    <property type="entry name" value="ExbB/TolQ_transport"/>
</dbReference>
<reference evidence="9 10" key="1">
    <citation type="journal article" date="2015" name="Genome Announc.">
        <title>Genomes of Geoalkalibacter ferrihydriticus Z-0531T and Geoalkalibacter subterraneus Red1T, Two Haloalkaliphilic Metal-Reducing Deltaproteobacteria.</title>
        <authorList>
            <person name="Badalamenti J.P."/>
            <person name="Krajmalnik-Brown R."/>
            <person name="Torres C.I."/>
            <person name="Bond D.R."/>
        </authorList>
    </citation>
    <scope>NUCLEOTIDE SEQUENCE [LARGE SCALE GENOMIC DNA]</scope>
    <source>
        <strain evidence="9 10">Red1</strain>
    </source>
</reference>
<name>A0A0B5FRV2_9BACT</name>
<dbReference type="GO" id="GO:0017038">
    <property type="term" value="P:protein import"/>
    <property type="evidence" value="ECO:0007669"/>
    <property type="project" value="TreeGrafter"/>
</dbReference>
<dbReference type="InterPro" id="IPR002898">
    <property type="entry name" value="MotA_ExbB_proton_chnl"/>
</dbReference>
<keyword evidence="6" id="KW-0653">Protein transport</keyword>
<evidence type="ECO:0000256" key="7">
    <source>
        <dbReference type="SAM" id="Phobius"/>
    </source>
</evidence>
<dbReference type="Proteomes" id="UP000035036">
    <property type="component" value="Chromosome"/>
</dbReference>
<dbReference type="EMBL" id="CP010311">
    <property type="protein sequence ID" value="AJF06311.1"/>
    <property type="molecule type" value="Genomic_DNA"/>
</dbReference>
<evidence type="ECO:0000256" key="2">
    <source>
        <dbReference type="ARBA" id="ARBA00022475"/>
    </source>
</evidence>
<proteinExistence type="inferred from homology"/>
<dbReference type="GO" id="GO:0005886">
    <property type="term" value="C:plasma membrane"/>
    <property type="evidence" value="ECO:0007669"/>
    <property type="project" value="UniProtKB-SubCell"/>
</dbReference>
<keyword evidence="9" id="KW-0282">Flagellum</keyword>
<feature type="transmembrane region" description="Helical" evidence="7">
    <location>
        <begin position="106"/>
        <end position="130"/>
    </location>
</feature>
<dbReference type="RefSeq" id="WP_040199882.1">
    <property type="nucleotide sequence ID" value="NZ_CP010311.1"/>
</dbReference>
<evidence type="ECO:0000256" key="4">
    <source>
        <dbReference type="ARBA" id="ARBA00022989"/>
    </source>
</evidence>
<dbReference type="AlphaFoldDB" id="A0A0B5FRV2"/>
<dbReference type="PANTHER" id="PTHR30625">
    <property type="entry name" value="PROTEIN TOLQ"/>
    <property type="match status" value="1"/>
</dbReference>